<evidence type="ECO:0000256" key="2">
    <source>
        <dbReference type="ARBA" id="ARBA00023180"/>
    </source>
</evidence>
<dbReference type="KEGG" id="aaq:AOC05_02835"/>
<evidence type="ECO:0000256" key="1">
    <source>
        <dbReference type="ARBA" id="ARBA00022679"/>
    </source>
</evidence>
<dbReference type="EMBL" id="CP012677">
    <property type="protein sequence ID" value="ALE91526.1"/>
    <property type="molecule type" value="Genomic_DNA"/>
</dbReference>
<reference evidence="5" key="1">
    <citation type="submission" date="2015-09" db="EMBL/GenBank/DDBJ databases">
        <title>Complete genome of Arthrobacter alpinus strain R3.8.</title>
        <authorList>
            <person name="See-Too W.S."/>
            <person name="Chan K.G."/>
        </authorList>
    </citation>
    <scope>NUCLEOTIDE SEQUENCE [LARGE SCALE GENOMIC DNA]</scope>
    <source>
        <strain evidence="5">R3.8</strain>
    </source>
</reference>
<dbReference type="OrthoDB" id="4508169at2"/>
<organism evidence="4 5">
    <name type="scientific">Arthrobacter alpinus</name>
    <dbReference type="NCBI Taxonomy" id="656366"/>
    <lineage>
        <taxon>Bacteria</taxon>
        <taxon>Bacillati</taxon>
        <taxon>Actinomycetota</taxon>
        <taxon>Actinomycetes</taxon>
        <taxon>Micrococcales</taxon>
        <taxon>Micrococcaceae</taxon>
        <taxon>Arthrobacter</taxon>
    </lineage>
</organism>
<dbReference type="RefSeq" id="WP_062005521.1">
    <property type="nucleotide sequence ID" value="NZ_CP012677.1"/>
</dbReference>
<dbReference type="PANTHER" id="PTHR10605:SF56">
    <property type="entry name" value="BIFUNCTIONAL HEPARAN SULFATE N-DEACETYLASE_N-SULFOTRANSFERASE"/>
    <property type="match status" value="1"/>
</dbReference>
<dbReference type="AlphaFoldDB" id="A0A0M4RMX4"/>
<dbReference type="InterPro" id="IPR037359">
    <property type="entry name" value="NST/OST"/>
</dbReference>
<dbReference type="PATRIC" id="fig|656366.3.peg.628"/>
<accession>A0A0M4RMX4</accession>
<keyword evidence="2" id="KW-0325">Glycoprotein</keyword>
<proteinExistence type="predicted"/>
<evidence type="ECO:0000313" key="5">
    <source>
        <dbReference type="Proteomes" id="UP000062833"/>
    </source>
</evidence>
<dbReference type="Gene3D" id="3.40.50.300">
    <property type="entry name" value="P-loop containing nucleotide triphosphate hydrolases"/>
    <property type="match status" value="1"/>
</dbReference>
<name>A0A0M4RMX4_9MICC</name>
<dbReference type="SUPFAM" id="SSF52540">
    <property type="entry name" value="P-loop containing nucleoside triphosphate hydrolases"/>
    <property type="match status" value="1"/>
</dbReference>
<keyword evidence="5" id="KW-1185">Reference proteome</keyword>
<dbReference type="Pfam" id="PF00685">
    <property type="entry name" value="Sulfotransfer_1"/>
    <property type="match status" value="1"/>
</dbReference>
<dbReference type="Proteomes" id="UP000062833">
    <property type="component" value="Chromosome"/>
</dbReference>
<dbReference type="InterPro" id="IPR000863">
    <property type="entry name" value="Sulfotransferase_dom"/>
</dbReference>
<dbReference type="GO" id="GO:0008146">
    <property type="term" value="F:sulfotransferase activity"/>
    <property type="evidence" value="ECO:0007669"/>
    <property type="project" value="InterPro"/>
</dbReference>
<evidence type="ECO:0000259" key="3">
    <source>
        <dbReference type="Pfam" id="PF00685"/>
    </source>
</evidence>
<dbReference type="PANTHER" id="PTHR10605">
    <property type="entry name" value="HEPARAN SULFATE SULFOTRANSFERASE"/>
    <property type="match status" value="1"/>
</dbReference>
<gene>
    <name evidence="4" type="ORF">AOC05_02835</name>
</gene>
<protein>
    <submittedName>
        <fullName evidence="4">Sulfotransferase</fullName>
    </submittedName>
</protein>
<evidence type="ECO:0000313" key="4">
    <source>
        <dbReference type="EMBL" id="ALE91526.1"/>
    </source>
</evidence>
<dbReference type="InterPro" id="IPR027417">
    <property type="entry name" value="P-loop_NTPase"/>
</dbReference>
<feature type="domain" description="Sulfotransferase" evidence="3">
    <location>
        <begin position="37"/>
        <end position="248"/>
    </location>
</feature>
<keyword evidence="1 4" id="KW-0808">Transferase</keyword>
<sequence>MAPLENLKDKSPRWLKDVGDRITRSYAVGTQSFRPAPDFLIVGSKRGGTTSLFNYLLMHPGVLGLFPQMRGKKSTDYFFKEQHRDSDWYRSHFHAEPYRAIKRRQLGYRPIGGEASPYYMWDPRIAQAAAHLSPAIKAIALLRDPAERAFSHYQERVQNGVEPLSFEAALAAEPDRLSGELERMATDPGYYSSAHDFYSYRSRGIYLPQIQNWQSFFPSNQLLVLRSEDMYDDVQGTFDIVCDFLDIPRFALPTTKTFNASQRSSMPAAAREDLMAFFEPHNEQLSAYLEKPRLWRK</sequence>